<feature type="region of interest" description="Disordered" evidence="1">
    <location>
        <begin position="617"/>
        <end position="647"/>
    </location>
</feature>
<feature type="compositionally biased region" description="Polar residues" evidence="1">
    <location>
        <begin position="745"/>
        <end position="760"/>
    </location>
</feature>
<keyword evidence="4" id="KW-1185">Reference proteome</keyword>
<dbReference type="OrthoDB" id="1503671at2759"/>
<feature type="compositionally biased region" description="Polar residues" evidence="1">
    <location>
        <begin position="715"/>
        <end position="731"/>
    </location>
</feature>
<dbReference type="KEGG" id="rcu:8284779"/>
<dbReference type="PANTHER" id="PTHR46033:SF1">
    <property type="entry name" value="PROTEIN MAIN-LIKE 2"/>
    <property type="match status" value="1"/>
</dbReference>
<feature type="region of interest" description="Disordered" evidence="1">
    <location>
        <begin position="715"/>
        <end position="918"/>
    </location>
</feature>
<feature type="region of interest" description="Disordered" evidence="1">
    <location>
        <begin position="676"/>
        <end position="700"/>
    </location>
</feature>
<feature type="domain" description="Aminotransferase-like plant mobile" evidence="2">
    <location>
        <begin position="59"/>
        <end position="408"/>
    </location>
</feature>
<dbReference type="EMBL" id="EQ974614">
    <property type="protein sequence ID" value="EEF28515.1"/>
    <property type="molecule type" value="Genomic_DNA"/>
</dbReference>
<dbReference type="STRING" id="3988.B9T6J6"/>
<evidence type="ECO:0000313" key="4">
    <source>
        <dbReference type="Proteomes" id="UP000008311"/>
    </source>
</evidence>
<proteinExistence type="predicted"/>
<dbReference type="FunCoup" id="B9T6J6">
    <property type="interactions" value="1288"/>
</dbReference>
<dbReference type="Proteomes" id="UP000008311">
    <property type="component" value="Unassembled WGS sequence"/>
</dbReference>
<organism evidence="3 4">
    <name type="scientific">Ricinus communis</name>
    <name type="common">Castor bean</name>
    <dbReference type="NCBI Taxonomy" id="3988"/>
    <lineage>
        <taxon>Eukaryota</taxon>
        <taxon>Viridiplantae</taxon>
        <taxon>Streptophyta</taxon>
        <taxon>Embryophyta</taxon>
        <taxon>Tracheophyta</taxon>
        <taxon>Spermatophyta</taxon>
        <taxon>Magnoliopsida</taxon>
        <taxon>eudicotyledons</taxon>
        <taxon>Gunneridae</taxon>
        <taxon>Pentapetalae</taxon>
        <taxon>rosids</taxon>
        <taxon>fabids</taxon>
        <taxon>Malpighiales</taxon>
        <taxon>Euphorbiaceae</taxon>
        <taxon>Acalyphoideae</taxon>
        <taxon>Acalypheae</taxon>
        <taxon>Ricinus</taxon>
    </lineage>
</organism>
<dbReference type="InterPro" id="IPR044824">
    <property type="entry name" value="MAIN-like"/>
</dbReference>
<feature type="compositionally biased region" description="Basic and acidic residues" evidence="1">
    <location>
        <begin position="676"/>
        <end position="693"/>
    </location>
</feature>
<dbReference type="AlphaFoldDB" id="B9T6J6"/>
<evidence type="ECO:0000313" key="3">
    <source>
        <dbReference type="EMBL" id="EEF28515.1"/>
    </source>
</evidence>
<dbReference type="GO" id="GO:0010073">
    <property type="term" value="P:meristem maintenance"/>
    <property type="evidence" value="ECO:0007669"/>
    <property type="project" value="InterPro"/>
</dbReference>
<feature type="compositionally biased region" description="Acidic residues" evidence="1">
    <location>
        <begin position="733"/>
        <end position="743"/>
    </location>
</feature>
<gene>
    <name evidence="3" type="ORF">RCOM_1120160</name>
</gene>
<feature type="compositionally biased region" description="Polar residues" evidence="1">
    <location>
        <begin position="622"/>
        <end position="647"/>
    </location>
</feature>
<sequence>MEANPGPIDGSVLYDQDKHVSAAVWDGQERGALRCHEHTSKLGEWKLTPKQIELVEKAGFGYLRKIPAISLDNPLISALVERWRRETNTFHFGVGEMTVTLQDVALLLGLAIDGRPVIGITHTTCSLVCERLLGKAPDSSYASGGMVKLSWLKEYFSHCPENAPIEEVERCTRAYLLYLVGSTIFSTTTGNKVPVMYLPLFENFEEAGNFAWGAAALAFLYRALGNACVKSQSTICGCLTLLQCWSYFHLNIGRPKLNRDPIHDHFPFVLRWKGKQSGPTTNRDVVFYRKALDSLKPSDVEWLPYKYMDSTVIPEDIKDTLILGRSKTMLICFDKAERHLPDRCLRQYGMLQPIPEDVVRWIRKSRGVDGGVDLSGKMESELNEWSDRRLYIVDGDDGVDEIEYMQWYSRITRKVVGRPISLSSEFQRTISGLREIAYLADSFSTKGLDGQQFESITRIRFIAQDCLRDQAGSPVTPSAAPQIELGKRSRGKERVRRKASMKRRRKDDPVEYYEGSEDDQSQFYSAVIEVDQLQLCQAEDDARELQLHQADEEVDPQQLCLTPDEDNTGELHVVVSKADDTHLSNTADNINNSQLQNATNNAIKDSKVCDATMEVVDDSEAHTPTNEANESQRCQTTNEVHGSKPCETTNMVNDQELHDATVKEANDSQLSDPIKEAKDWHLPDATLDTRDSQLPDVTEEGNGSQLLDVIEEGNGSQLPDVTEEGNGSQLPDVTEEGLPDVTEEGNGSQLPDATTGSKDSQLPDATIGSKNSQLPDASEEENVKLLPDTNTEGKGAQLPDSTREENSSQIPPATEKGKGSQLLDSTKEPMDLQLQEAAEKGKDSQLLDATNKGKESQLSDATEDRKDLQLQNVAKEKDSQLSDTTNEGDSQPPDRTREANDLLPPDATDEANGSKLSH</sequence>
<dbReference type="InterPro" id="IPR019557">
    <property type="entry name" value="AminoTfrase-like_pln_mobile"/>
</dbReference>
<dbReference type="PANTHER" id="PTHR46033">
    <property type="entry name" value="PROTEIN MAIN-LIKE 2"/>
    <property type="match status" value="1"/>
</dbReference>
<dbReference type="InParanoid" id="B9T6J6"/>
<protein>
    <recommendedName>
        <fullName evidence="2">Aminotransferase-like plant mobile domain-containing protein</fullName>
    </recommendedName>
</protein>
<accession>B9T6J6</accession>
<dbReference type="Pfam" id="PF10536">
    <property type="entry name" value="PMD"/>
    <property type="match status" value="1"/>
</dbReference>
<dbReference type="eggNOG" id="ENOG502QW7G">
    <property type="taxonomic scope" value="Eukaryota"/>
</dbReference>
<evidence type="ECO:0000259" key="2">
    <source>
        <dbReference type="Pfam" id="PF10536"/>
    </source>
</evidence>
<feature type="region of interest" description="Disordered" evidence="1">
    <location>
        <begin position="471"/>
        <end position="517"/>
    </location>
</feature>
<name>B9T6J6_RICCO</name>
<feature type="compositionally biased region" description="Basic and acidic residues" evidence="1">
    <location>
        <begin position="837"/>
        <end position="880"/>
    </location>
</feature>
<feature type="compositionally biased region" description="Basic residues" evidence="1">
    <location>
        <begin position="488"/>
        <end position="505"/>
    </location>
</feature>
<evidence type="ECO:0000256" key="1">
    <source>
        <dbReference type="SAM" id="MobiDB-lite"/>
    </source>
</evidence>
<reference evidence="4" key="1">
    <citation type="journal article" date="2010" name="Nat. Biotechnol.">
        <title>Draft genome sequence of the oilseed species Ricinus communis.</title>
        <authorList>
            <person name="Chan A.P."/>
            <person name="Crabtree J."/>
            <person name="Zhao Q."/>
            <person name="Lorenzi H."/>
            <person name="Orvis J."/>
            <person name="Puiu D."/>
            <person name="Melake-Berhan A."/>
            <person name="Jones K.M."/>
            <person name="Redman J."/>
            <person name="Chen G."/>
            <person name="Cahoon E.B."/>
            <person name="Gedil M."/>
            <person name="Stanke M."/>
            <person name="Haas B.J."/>
            <person name="Wortman J.R."/>
            <person name="Fraser-Liggett C.M."/>
            <person name="Ravel J."/>
            <person name="Rabinowicz P.D."/>
        </authorList>
    </citation>
    <scope>NUCLEOTIDE SEQUENCE [LARGE SCALE GENOMIC DNA]</scope>
    <source>
        <strain evidence="4">cv. Hale</strain>
    </source>
</reference>